<organism evidence="2 3">
    <name type="scientific">Gnomoniopsis smithogilvyi</name>
    <dbReference type="NCBI Taxonomy" id="1191159"/>
    <lineage>
        <taxon>Eukaryota</taxon>
        <taxon>Fungi</taxon>
        <taxon>Dikarya</taxon>
        <taxon>Ascomycota</taxon>
        <taxon>Pezizomycotina</taxon>
        <taxon>Sordariomycetes</taxon>
        <taxon>Sordariomycetidae</taxon>
        <taxon>Diaporthales</taxon>
        <taxon>Gnomoniaceae</taxon>
        <taxon>Gnomoniopsis</taxon>
    </lineage>
</organism>
<feature type="compositionally biased region" description="Basic and acidic residues" evidence="1">
    <location>
        <begin position="310"/>
        <end position="324"/>
    </location>
</feature>
<feature type="compositionally biased region" description="Low complexity" evidence="1">
    <location>
        <begin position="239"/>
        <end position="248"/>
    </location>
</feature>
<feature type="region of interest" description="Disordered" evidence="1">
    <location>
        <begin position="302"/>
        <end position="330"/>
    </location>
</feature>
<sequence>MSRPSFDRSQSNVTDWLSGHYEYMSPDESDKGTKSYPYIRPDRFQATTPAASEESSSRGNNDNPREHRSTRRNDRPPTPPSEDEMEDRTRTRDREQRRSARKSHSASGARTHDTDHRALREHKETRYPPRTDRGRPPRRPPMNSASTTPDFREDKEDKRHRHRRYSNSASPPRVREDKSSRHYHRHRSDDDDVRSSRGHRDHRDSKDTSHTHYSGSSRGSTTHSSSTKARSHKEPAPAPAAAPAAAAATPKSRRGSFAFLSDPRFATAAQAALTAGMSAAVGAVGKPNAGVKVAQAALGAAAMGALKSPGPEKEKVRSSDLGRRDSRRKR</sequence>
<feature type="region of interest" description="Disordered" evidence="1">
    <location>
        <begin position="21"/>
        <end position="253"/>
    </location>
</feature>
<dbReference type="Proteomes" id="UP001140453">
    <property type="component" value="Unassembled WGS sequence"/>
</dbReference>
<proteinExistence type="predicted"/>
<evidence type="ECO:0000313" key="2">
    <source>
        <dbReference type="EMBL" id="KAJ4396190.1"/>
    </source>
</evidence>
<feature type="compositionally biased region" description="Basic and acidic residues" evidence="1">
    <location>
        <begin position="201"/>
        <end position="210"/>
    </location>
</feature>
<dbReference type="OrthoDB" id="5244299at2759"/>
<feature type="compositionally biased region" description="Basic and acidic residues" evidence="1">
    <location>
        <begin position="110"/>
        <end position="135"/>
    </location>
</feature>
<evidence type="ECO:0000256" key="1">
    <source>
        <dbReference type="SAM" id="MobiDB-lite"/>
    </source>
</evidence>
<feature type="compositionally biased region" description="Basic and acidic residues" evidence="1">
    <location>
        <begin position="63"/>
        <end position="75"/>
    </location>
</feature>
<accession>A0A9W8Z259</accession>
<evidence type="ECO:0000313" key="3">
    <source>
        <dbReference type="Proteomes" id="UP001140453"/>
    </source>
</evidence>
<gene>
    <name evidence="2" type="ORF">N0V93_000409</name>
</gene>
<name>A0A9W8Z259_9PEZI</name>
<keyword evidence="3" id="KW-1185">Reference proteome</keyword>
<dbReference type="AlphaFoldDB" id="A0A9W8Z259"/>
<comment type="caution">
    <text evidence="2">The sequence shown here is derived from an EMBL/GenBank/DDBJ whole genome shotgun (WGS) entry which is preliminary data.</text>
</comment>
<feature type="compositionally biased region" description="Low complexity" evidence="1">
    <location>
        <begin position="211"/>
        <end position="227"/>
    </location>
</feature>
<protein>
    <submittedName>
        <fullName evidence="2">Uncharacterized protein</fullName>
    </submittedName>
</protein>
<feature type="compositionally biased region" description="Basic and acidic residues" evidence="1">
    <location>
        <begin position="87"/>
        <end position="98"/>
    </location>
</feature>
<reference evidence="2" key="1">
    <citation type="submission" date="2022-10" db="EMBL/GenBank/DDBJ databases">
        <title>Tapping the CABI collections for fungal endophytes: first genome assemblies for Collariella, Neodidymelliopsis, Ascochyta clinopodiicola, Didymella pomorum, Didymosphaeria variabile, Neocosmospora piperis and Neocucurbitaria cava.</title>
        <authorList>
            <person name="Hill R."/>
        </authorList>
    </citation>
    <scope>NUCLEOTIDE SEQUENCE</scope>
    <source>
        <strain evidence="2">IMI 355082</strain>
    </source>
</reference>
<dbReference type="EMBL" id="JAPEVB010000001">
    <property type="protein sequence ID" value="KAJ4396190.1"/>
    <property type="molecule type" value="Genomic_DNA"/>
</dbReference>